<dbReference type="SUPFAM" id="SSF54593">
    <property type="entry name" value="Glyoxalase/Bleomycin resistance protein/Dihydroxybiphenyl dioxygenase"/>
    <property type="match status" value="1"/>
</dbReference>
<sequence length="144" mass="15797">MASVSTYLNFERSTEEAFTFYKSVFGTEFAGPIMRHGDVPSQEGMPVLSDEDKHLVMNVALPIMAGHLLMGTDIPASMGMALNKGNDVTIGLHPDSRDEADRLFAALSAGGTVGQPMHDAFWGDYYGDFTDKFGTRWMINHSTQ</sequence>
<evidence type="ECO:0000259" key="1">
    <source>
        <dbReference type="Pfam" id="PF00903"/>
    </source>
</evidence>
<name>A0A6J4TVP1_9BACT</name>
<reference evidence="2" key="1">
    <citation type="submission" date="2020-02" db="EMBL/GenBank/DDBJ databases">
        <authorList>
            <person name="Meier V. D."/>
        </authorList>
    </citation>
    <scope>NUCLEOTIDE SEQUENCE</scope>
    <source>
        <strain evidence="2">AVDCRST_MAG59</strain>
    </source>
</reference>
<protein>
    <submittedName>
        <fullName evidence="2">PhnB protein putative DNA binding 3-demethylubiquinone-9 3-methyltransferase domain protein</fullName>
    </submittedName>
</protein>
<dbReference type="InterPro" id="IPR028973">
    <property type="entry name" value="PhnB-like"/>
</dbReference>
<dbReference type="AlphaFoldDB" id="A0A6J4TVP1"/>
<proteinExistence type="predicted"/>
<feature type="domain" description="Glyoxalase/fosfomycin resistance/dioxygenase" evidence="1">
    <location>
        <begin position="13"/>
        <end position="139"/>
    </location>
</feature>
<dbReference type="CDD" id="cd06588">
    <property type="entry name" value="PhnB_like"/>
    <property type="match status" value="1"/>
</dbReference>
<accession>A0A6J4TVP1</accession>
<dbReference type="PANTHER" id="PTHR33990">
    <property type="entry name" value="PROTEIN YJDN-RELATED"/>
    <property type="match status" value="1"/>
</dbReference>
<dbReference type="InterPro" id="IPR004360">
    <property type="entry name" value="Glyas_Fos-R_dOase_dom"/>
</dbReference>
<evidence type="ECO:0000313" key="2">
    <source>
        <dbReference type="EMBL" id="CAA9533681.1"/>
    </source>
</evidence>
<dbReference type="EMBL" id="CADCWF010000004">
    <property type="protein sequence ID" value="CAA9533681.1"/>
    <property type="molecule type" value="Genomic_DNA"/>
</dbReference>
<dbReference type="PANTHER" id="PTHR33990:SF1">
    <property type="entry name" value="PROTEIN YJDN"/>
    <property type="match status" value="1"/>
</dbReference>
<organism evidence="2">
    <name type="scientific">uncultured Thermomicrobiales bacterium</name>
    <dbReference type="NCBI Taxonomy" id="1645740"/>
    <lineage>
        <taxon>Bacteria</taxon>
        <taxon>Pseudomonadati</taxon>
        <taxon>Thermomicrobiota</taxon>
        <taxon>Thermomicrobia</taxon>
        <taxon>Thermomicrobiales</taxon>
        <taxon>environmental samples</taxon>
    </lineage>
</organism>
<dbReference type="Pfam" id="PF00903">
    <property type="entry name" value="Glyoxalase"/>
    <property type="match status" value="1"/>
</dbReference>
<keyword evidence="2" id="KW-0830">Ubiquinone</keyword>
<dbReference type="InterPro" id="IPR029068">
    <property type="entry name" value="Glyas_Bleomycin-R_OHBP_Dase"/>
</dbReference>
<dbReference type="Gene3D" id="3.10.180.10">
    <property type="entry name" value="2,3-Dihydroxybiphenyl 1,2-Dioxygenase, domain 1"/>
    <property type="match status" value="1"/>
</dbReference>
<dbReference type="GO" id="GO:0032259">
    <property type="term" value="P:methylation"/>
    <property type="evidence" value="ECO:0007669"/>
    <property type="project" value="UniProtKB-KW"/>
</dbReference>
<keyword evidence="2" id="KW-0808">Transferase</keyword>
<keyword evidence="2" id="KW-0489">Methyltransferase</keyword>
<dbReference type="GO" id="GO:0008168">
    <property type="term" value="F:methyltransferase activity"/>
    <property type="evidence" value="ECO:0007669"/>
    <property type="project" value="UniProtKB-KW"/>
</dbReference>
<gene>
    <name evidence="2" type="ORF">AVDCRST_MAG59-73</name>
</gene>